<evidence type="ECO:0000256" key="6">
    <source>
        <dbReference type="ARBA" id="ARBA00022490"/>
    </source>
</evidence>
<protein>
    <recommendedName>
        <fullName evidence="4">Flagellar assembly protein FliH</fullName>
    </recommendedName>
</protein>
<sequence>MSDDQNEKAHDARLWDLPFVDDPGHQQADTSTNALNRRSDWVYEPPEEEEEVKPPTLEEIEAIREAAREEGYNEGRQAGFDEGQAAGFEQGKSEGLAAGHEEGHAEGLAQGQQLIDEQQALWQSLAETLHAPLEQVNAQARQELARLAVTLARAVIRTEVTTNDAVIMQALTEGIKALPLTENHYQIHMHPDDIALLREQLGNEAIREKNWQLFEAPAMSRGGCDVVTSQNAVDVSIERRCRETLDKFLLQQGLSGE</sequence>
<evidence type="ECO:0000256" key="7">
    <source>
        <dbReference type="ARBA" id="ARBA00022795"/>
    </source>
</evidence>
<organism evidence="12 13">
    <name type="scientific">Salinimonas marina</name>
    <dbReference type="NCBI Taxonomy" id="2785918"/>
    <lineage>
        <taxon>Bacteria</taxon>
        <taxon>Pseudomonadati</taxon>
        <taxon>Pseudomonadota</taxon>
        <taxon>Gammaproteobacteria</taxon>
        <taxon>Alteromonadales</taxon>
        <taxon>Alteromonadaceae</taxon>
        <taxon>Alteromonas/Salinimonas group</taxon>
        <taxon>Salinimonas</taxon>
    </lineage>
</organism>
<keyword evidence="7" id="KW-1005">Bacterial flagellum biogenesis</keyword>
<keyword evidence="12" id="KW-0969">Cilium</keyword>
<dbReference type="GO" id="GO:0015031">
    <property type="term" value="P:protein transport"/>
    <property type="evidence" value="ECO:0007669"/>
    <property type="project" value="UniProtKB-KW"/>
</dbReference>
<evidence type="ECO:0000256" key="2">
    <source>
        <dbReference type="ARBA" id="ARBA00004496"/>
    </source>
</evidence>
<dbReference type="PANTHER" id="PTHR34982:SF1">
    <property type="entry name" value="FLAGELLAR ASSEMBLY PROTEIN FLIH"/>
    <property type="match status" value="1"/>
</dbReference>
<accession>A0A7S9DW19</accession>
<feature type="domain" description="Flagellar assembly protein FliH/Type III secretion system HrpE" evidence="11">
    <location>
        <begin position="120"/>
        <end position="243"/>
    </location>
</feature>
<evidence type="ECO:0000256" key="9">
    <source>
        <dbReference type="ARBA" id="ARBA00023225"/>
    </source>
</evidence>
<comment type="function">
    <text evidence="1">Needed for flagellar regrowth and assembly.</text>
</comment>
<dbReference type="NCBIfam" id="NF004270">
    <property type="entry name" value="PRK05687.2-1"/>
    <property type="match status" value="1"/>
</dbReference>
<dbReference type="Pfam" id="PF02108">
    <property type="entry name" value="FliH"/>
    <property type="match status" value="1"/>
</dbReference>
<dbReference type="RefSeq" id="WP_195810034.1">
    <property type="nucleotide sequence ID" value="NZ_CP064795.1"/>
</dbReference>
<dbReference type="GO" id="GO:0009288">
    <property type="term" value="C:bacterial-type flagellum"/>
    <property type="evidence" value="ECO:0007669"/>
    <property type="project" value="InterPro"/>
</dbReference>
<comment type="similarity">
    <text evidence="3">Belongs to the FliH family.</text>
</comment>
<comment type="subcellular location">
    <subcellularLocation>
        <location evidence="2">Cytoplasm</location>
    </subcellularLocation>
</comment>
<keyword evidence="6" id="KW-0963">Cytoplasm</keyword>
<evidence type="ECO:0000256" key="5">
    <source>
        <dbReference type="ARBA" id="ARBA00022448"/>
    </source>
</evidence>
<dbReference type="PANTHER" id="PTHR34982">
    <property type="entry name" value="YOP PROTEINS TRANSLOCATION PROTEIN L"/>
    <property type="match status" value="1"/>
</dbReference>
<evidence type="ECO:0000259" key="11">
    <source>
        <dbReference type="Pfam" id="PF02108"/>
    </source>
</evidence>
<feature type="compositionally biased region" description="Polar residues" evidence="10">
    <location>
        <begin position="27"/>
        <end position="36"/>
    </location>
</feature>
<gene>
    <name evidence="12" type="primary">fliH</name>
    <name evidence="12" type="ORF">IT774_12355</name>
</gene>
<evidence type="ECO:0000256" key="8">
    <source>
        <dbReference type="ARBA" id="ARBA00022927"/>
    </source>
</evidence>
<dbReference type="GO" id="GO:0044781">
    <property type="term" value="P:bacterial-type flagellum organization"/>
    <property type="evidence" value="ECO:0007669"/>
    <property type="project" value="UniProtKB-KW"/>
</dbReference>
<evidence type="ECO:0000256" key="10">
    <source>
        <dbReference type="SAM" id="MobiDB-lite"/>
    </source>
</evidence>
<keyword evidence="9" id="KW-1006">Bacterial flagellum protein export</keyword>
<evidence type="ECO:0000256" key="1">
    <source>
        <dbReference type="ARBA" id="ARBA00003041"/>
    </source>
</evidence>
<feature type="compositionally biased region" description="Basic and acidic residues" evidence="10">
    <location>
        <begin position="1"/>
        <end position="14"/>
    </location>
</feature>
<evidence type="ECO:0000256" key="4">
    <source>
        <dbReference type="ARBA" id="ARBA00016507"/>
    </source>
</evidence>
<dbReference type="KEGG" id="smaa:IT774_12355"/>
<evidence type="ECO:0000256" key="3">
    <source>
        <dbReference type="ARBA" id="ARBA00006602"/>
    </source>
</evidence>
<proteinExistence type="inferred from homology"/>
<evidence type="ECO:0000313" key="12">
    <source>
        <dbReference type="EMBL" id="QPG04943.1"/>
    </source>
</evidence>
<dbReference type="EMBL" id="CP064795">
    <property type="protein sequence ID" value="QPG04943.1"/>
    <property type="molecule type" value="Genomic_DNA"/>
</dbReference>
<keyword evidence="8" id="KW-0653">Protein transport</keyword>
<dbReference type="InterPro" id="IPR018035">
    <property type="entry name" value="Flagellar_FliH/T3SS_HrpE"/>
</dbReference>
<name>A0A7S9DW19_9ALTE</name>
<keyword evidence="12" id="KW-0282">Flagellum</keyword>
<reference evidence="12 13" key="1">
    <citation type="submission" date="2020-11" db="EMBL/GenBank/DDBJ databases">
        <title>Complete genome sequence for Salinimonas sp. strain G2-b.</title>
        <authorList>
            <person name="Park S.-J."/>
        </authorList>
    </citation>
    <scope>NUCLEOTIDE SEQUENCE [LARGE SCALE GENOMIC DNA]</scope>
    <source>
        <strain evidence="12 13">G2-b</strain>
    </source>
</reference>
<dbReference type="PRINTS" id="PR01003">
    <property type="entry name" value="FLGFLIH"/>
</dbReference>
<dbReference type="AlphaFoldDB" id="A0A7S9DW19"/>
<feature type="region of interest" description="Disordered" evidence="10">
    <location>
        <begin position="1"/>
        <end position="58"/>
    </location>
</feature>
<dbReference type="GO" id="GO:0003774">
    <property type="term" value="F:cytoskeletal motor activity"/>
    <property type="evidence" value="ECO:0007669"/>
    <property type="project" value="InterPro"/>
</dbReference>
<dbReference type="InterPro" id="IPR000563">
    <property type="entry name" value="Flag_FliH"/>
</dbReference>
<evidence type="ECO:0000313" key="13">
    <source>
        <dbReference type="Proteomes" id="UP000595095"/>
    </source>
</evidence>
<dbReference type="GO" id="GO:0071973">
    <property type="term" value="P:bacterial-type flagellum-dependent cell motility"/>
    <property type="evidence" value="ECO:0007669"/>
    <property type="project" value="InterPro"/>
</dbReference>
<dbReference type="InterPro" id="IPR051472">
    <property type="entry name" value="T3SS_Stator/FliH"/>
</dbReference>
<keyword evidence="12" id="KW-0966">Cell projection</keyword>
<dbReference type="GO" id="GO:0005829">
    <property type="term" value="C:cytosol"/>
    <property type="evidence" value="ECO:0007669"/>
    <property type="project" value="TreeGrafter"/>
</dbReference>
<keyword evidence="13" id="KW-1185">Reference proteome</keyword>
<dbReference type="Proteomes" id="UP000595095">
    <property type="component" value="Chromosome"/>
</dbReference>
<keyword evidence="5" id="KW-0813">Transport</keyword>